<evidence type="ECO:0000313" key="2">
    <source>
        <dbReference type="Proteomes" id="UP000641514"/>
    </source>
</evidence>
<comment type="caution">
    <text evidence="1">The sequence shown here is derived from an EMBL/GenBank/DDBJ whole genome shotgun (WGS) entry which is preliminary data.</text>
</comment>
<dbReference type="PANTHER" id="PTHR43861">
    <property type="entry name" value="TRANS-ACONITATE 2-METHYLTRANSFERASE-RELATED"/>
    <property type="match status" value="1"/>
</dbReference>
<evidence type="ECO:0008006" key="3">
    <source>
        <dbReference type="Google" id="ProtNLM"/>
    </source>
</evidence>
<keyword evidence="2" id="KW-1185">Reference proteome</keyword>
<dbReference type="EMBL" id="BMJH01000003">
    <property type="protein sequence ID" value="GGC72482.1"/>
    <property type="molecule type" value="Genomic_DNA"/>
</dbReference>
<name>A0A916UG97_9ACTN</name>
<dbReference type="InterPro" id="IPR029063">
    <property type="entry name" value="SAM-dependent_MTases_sf"/>
</dbReference>
<proteinExistence type="predicted"/>
<dbReference type="AlphaFoldDB" id="A0A916UG97"/>
<dbReference type="SUPFAM" id="SSF53335">
    <property type="entry name" value="S-adenosyl-L-methionine-dependent methyltransferases"/>
    <property type="match status" value="1"/>
</dbReference>
<dbReference type="Gene3D" id="3.40.50.150">
    <property type="entry name" value="Vaccinia Virus protein VP39"/>
    <property type="match status" value="1"/>
</dbReference>
<dbReference type="RefSeq" id="WP_188675947.1">
    <property type="nucleotide sequence ID" value="NZ_BMJH01000003.1"/>
</dbReference>
<evidence type="ECO:0000313" key="1">
    <source>
        <dbReference type="EMBL" id="GGC72482.1"/>
    </source>
</evidence>
<organism evidence="1 2">
    <name type="scientific">Hoyosella rhizosphaerae</name>
    <dbReference type="NCBI Taxonomy" id="1755582"/>
    <lineage>
        <taxon>Bacteria</taxon>
        <taxon>Bacillati</taxon>
        <taxon>Actinomycetota</taxon>
        <taxon>Actinomycetes</taxon>
        <taxon>Mycobacteriales</taxon>
        <taxon>Hoyosellaceae</taxon>
        <taxon>Hoyosella</taxon>
    </lineage>
</organism>
<protein>
    <recommendedName>
        <fullName evidence="3">Methyltransferase domain-containing protein</fullName>
    </recommendedName>
</protein>
<reference evidence="1" key="1">
    <citation type="journal article" date="2014" name="Int. J. Syst. Evol. Microbiol.">
        <title>Complete genome sequence of Corynebacterium casei LMG S-19264T (=DSM 44701T), isolated from a smear-ripened cheese.</title>
        <authorList>
            <consortium name="US DOE Joint Genome Institute (JGI-PGF)"/>
            <person name="Walter F."/>
            <person name="Albersmeier A."/>
            <person name="Kalinowski J."/>
            <person name="Ruckert C."/>
        </authorList>
    </citation>
    <scope>NUCLEOTIDE SEQUENCE</scope>
    <source>
        <strain evidence="1">CGMCC 1.15478</strain>
    </source>
</reference>
<gene>
    <name evidence="1" type="ORF">GCM10011410_26940</name>
</gene>
<reference evidence="1" key="2">
    <citation type="submission" date="2020-09" db="EMBL/GenBank/DDBJ databases">
        <authorList>
            <person name="Sun Q."/>
            <person name="Zhou Y."/>
        </authorList>
    </citation>
    <scope>NUCLEOTIDE SEQUENCE</scope>
    <source>
        <strain evidence="1">CGMCC 1.15478</strain>
    </source>
</reference>
<dbReference type="Proteomes" id="UP000641514">
    <property type="component" value="Unassembled WGS sequence"/>
</dbReference>
<accession>A0A916UG97</accession>
<sequence>MDDFALANVFNSTSADFNRLTPTVWGPASHALIHQLSINPGERILDVCSGTGASALAAAMAVGPTGHVDAVDLAGELLAVGAKNAQQRGLHNIKFHTADIASWDSTAPLYDALACSYGVFFLPDMDAAVGGMVKRVRKGGRVGLTVWRRGAMEEFATVFGDIVRRFANDNEPARKPPWADAIRRIDEPESLRNWLATVGVYDSEVRTLSNLIPMTEAFAWDMVLGSGMRGAVMGFDAQTATQFKGAFIAELHARGVTTVDATTLVATGVV</sequence>
<dbReference type="CDD" id="cd02440">
    <property type="entry name" value="AdoMet_MTases"/>
    <property type="match status" value="1"/>
</dbReference>
<dbReference type="PANTHER" id="PTHR43861:SF1">
    <property type="entry name" value="TRANS-ACONITATE 2-METHYLTRANSFERASE"/>
    <property type="match status" value="1"/>
</dbReference>
<dbReference type="Pfam" id="PF01209">
    <property type="entry name" value="Ubie_methyltran"/>
    <property type="match status" value="1"/>
</dbReference>